<organism evidence="2 3">
    <name type="scientific">Protopolystoma xenopodis</name>
    <dbReference type="NCBI Taxonomy" id="117903"/>
    <lineage>
        <taxon>Eukaryota</taxon>
        <taxon>Metazoa</taxon>
        <taxon>Spiralia</taxon>
        <taxon>Lophotrochozoa</taxon>
        <taxon>Platyhelminthes</taxon>
        <taxon>Monogenea</taxon>
        <taxon>Polyopisthocotylea</taxon>
        <taxon>Polystomatidea</taxon>
        <taxon>Polystomatidae</taxon>
        <taxon>Protopolystoma</taxon>
    </lineage>
</organism>
<feature type="transmembrane region" description="Helical" evidence="1">
    <location>
        <begin position="125"/>
        <end position="145"/>
    </location>
</feature>
<reference evidence="2" key="1">
    <citation type="submission" date="2018-11" db="EMBL/GenBank/DDBJ databases">
        <authorList>
            <consortium name="Pathogen Informatics"/>
        </authorList>
    </citation>
    <scope>NUCLEOTIDE SEQUENCE</scope>
</reference>
<keyword evidence="1" id="KW-0472">Membrane</keyword>
<proteinExistence type="predicted"/>
<name>A0A3S4ZTY5_9PLAT</name>
<sequence>MSHNSSNSTIIHPLRRLVSRSFKSDDASKIATSTNFSVNVTSESIPIPSLITDPSPSSTPRYPLDNHTFSFATQFTSSQVSAESTNNLIVHGSQSASPNNPMPLPLNQSSIPEVLLDNECNREVAMLYLLLLIGTVWIAIHLLNFTKT</sequence>
<dbReference type="EMBL" id="CAAALY010000915">
    <property type="protein sequence ID" value="VEL07051.1"/>
    <property type="molecule type" value="Genomic_DNA"/>
</dbReference>
<protein>
    <submittedName>
        <fullName evidence="2">Uncharacterized protein</fullName>
    </submittedName>
</protein>
<accession>A0A3S4ZTY5</accession>
<comment type="caution">
    <text evidence="2">The sequence shown here is derived from an EMBL/GenBank/DDBJ whole genome shotgun (WGS) entry which is preliminary data.</text>
</comment>
<gene>
    <name evidence="2" type="ORF">PXEA_LOCUS491</name>
</gene>
<evidence type="ECO:0000313" key="3">
    <source>
        <dbReference type="Proteomes" id="UP000784294"/>
    </source>
</evidence>
<keyword evidence="1" id="KW-1133">Transmembrane helix</keyword>
<evidence type="ECO:0000256" key="1">
    <source>
        <dbReference type="SAM" id="Phobius"/>
    </source>
</evidence>
<keyword evidence="1" id="KW-0812">Transmembrane</keyword>
<dbReference type="AlphaFoldDB" id="A0A3S4ZTY5"/>
<dbReference type="Proteomes" id="UP000784294">
    <property type="component" value="Unassembled WGS sequence"/>
</dbReference>
<evidence type="ECO:0000313" key="2">
    <source>
        <dbReference type="EMBL" id="VEL07051.1"/>
    </source>
</evidence>
<keyword evidence="3" id="KW-1185">Reference proteome</keyword>
<dbReference type="OrthoDB" id="1735926at2759"/>